<feature type="transmembrane region" description="Helical" evidence="1">
    <location>
        <begin position="336"/>
        <end position="359"/>
    </location>
</feature>
<feature type="transmembrane region" description="Helical" evidence="1">
    <location>
        <begin position="306"/>
        <end position="324"/>
    </location>
</feature>
<feature type="transmembrane region" description="Helical" evidence="1">
    <location>
        <begin position="63"/>
        <end position="82"/>
    </location>
</feature>
<organism evidence="2 3">
    <name type="scientific">Martelella mediterranea DSM 17316</name>
    <dbReference type="NCBI Taxonomy" id="1122214"/>
    <lineage>
        <taxon>Bacteria</taxon>
        <taxon>Pseudomonadati</taxon>
        <taxon>Pseudomonadota</taxon>
        <taxon>Alphaproteobacteria</taxon>
        <taxon>Hyphomicrobiales</taxon>
        <taxon>Aurantimonadaceae</taxon>
        <taxon>Martelella</taxon>
    </lineage>
</organism>
<keyword evidence="1" id="KW-1133">Transmembrane helix</keyword>
<gene>
    <name evidence="2" type="ORF">Mame_02869</name>
</gene>
<dbReference type="eggNOG" id="COG3213">
    <property type="taxonomic scope" value="Bacteria"/>
</dbReference>
<keyword evidence="1" id="KW-0812">Transmembrane</keyword>
<keyword evidence="1" id="KW-0472">Membrane</keyword>
<dbReference type="RefSeq" id="WP_018063182.1">
    <property type="nucleotide sequence ID" value="NZ_AQWH01000002.1"/>
</dbReference>
<dbReference type="EMBL" id="CP020330">
    <property type="protein sequence ID" value="AQZ52192.1"/>
    <property type="molecule type" value="Genomic_DNA"/>
</dbReference>
<feature type="transmembrane region" description="Helical" evidence="1">
    <location>
        <begin position="245"/>
        <end position="262"/>
    </location>
</feature>
<evidence type="ECO:0000313" key="2">
    <source>
        <dbReference type="EMBL" id="AQZ52192.1"/>
    </source>
</evidence>
<accession>A0A1U9Z3L5</accession>
<feature type="transmembrane region" description="Helical" evidence="1">
    <location>
        <begin position="220"/>
        <end position="239"/>
    </location>
</feature>
<dbReference type="KEGG" id="mmed:Mame_02869"/>
<dbReference type="InterPro" id="IPR010266">
    <property type="entry name" value="NnrS"/>
</dbReference>
<sequence>MKTMARLRAWQGPALFSYGFRPFFLFGALDAALLIALWVPWYLGFIQVPSMFTPVSWHVHELLYGYVPAIIAGFLLTAVPNWTGRLPVVGWPLAGLFGLWLGGRVIVAFSVSLPPALVYLAALALPLALIGFLTQEILAGHNWRNLKVIVVLSLFTTTQILFYYENIRYGTSVYAERAAIALIIMLIQIIGGRIVPSFTRNWLKKQGSPALPPAFGEFDRFVMVMSAAGLGAWVVFPAFDIEEPVLGLLLMAIGAFNLFRQWRWRPLQTFAEPLVFILHLAFLPVSLGFLFAGYAAFTGDGGAESAAIHCWTVGAIGGMTIAIMTRASRGHTGHTLTAPPATVAIYLAIMIALVLRLVAAFNPNWTFTLMPLAGLAWVIAFAGFCVVYGPMLLKPRS</sequence>
<feature type="transmembrane region" description="Helical" evidence="1">
    <location>
        <begin position="274"/>
        <end position="294"/>
    </location>
</feature>
<proteinExistence type="predicted"/>
<feature type="transmembrane region" description="Helical" evidence="1">
    <location>
        <begin position="179"/>
        <end position="199"/>
    </location>
</feature>
<dbReference type="STRING" id="1122214.Mame_02869"/>
<name>A0A1U9Z3L5_9HYPH</name>
<dbReference type="AlphaFoldDB" id="A0A1U9Z3L5"/>
<reference evidence="2 3" key="1">
    <citation type="submission" date="2017-03" db="EMBL/GenBank/DDBJ databases">
        <title>Foreign affairs: Plasmid Transfer between Roseobacters and Rhizobia.</title>
        <authorList>
            <person name="Bartling P."/>
            <person name="Bunk B."/>
            <person name="Overmann J."/>
            <person name="Brinkmann H."/>
            <person name="Petersen J."/>
        </authorList>
    </citation>
    <scope>NUCLEOTIDE SEQUENCE [LARGE SCALE GENOMIC DNA]</scope>
    <source>
        <strain evidence="2 3">MACL11</strain>
    </source>
</reference>
<keyword evidence="3" id="KW-1185">Reference proteome</keyword>
<dbReference type="OrthoDB" id="9770040at2"/>
<feature type="transmembrane region" description="Helical" evidence="1">
    <location>
        <begin position="146"/>
        <end position="164"/>
    </location>
</feature>
<evidence type="ECO:0000313" key="3">
    <source>
        <dbReference type="Proteomes" id="UP000191135"/>
    </source>
</evidence>
<feature type="transmembrane region" description="Helical" evidence="1">
    <location>
        <begin position="20"/>
        <end position="43"/>
    </location>
</feature>
<feature type="transmembrane region" description="Helical" evidence="1">
    <location>
        <begin position="89"/>
        <end position="110"/>
    </location>
</feature>
<evidence type="ECO:0000256" key="1">
    <source>
        <dbReference type="SAM" id="Phobius"/>
    </source>
</evidence>
<feature type="transmembrane region" description="Helical" evidence="1">
    <location>
        <begin position="365"/>
        <end position="389"/>
    </location>
</feature>
<protein>
    <submittedName>
        <fullName evidence="2">NnrS protein</fullName>
    </submittedName>
</protein>
<feature type="transmembrane region" description="Helical" evidence="1">
    <location>
        <begin position="116"/>
        <end position="134"/>
    </location>
</feature>
<dbReference type="Pfam" id="PF05940">
    <property type="entry name" value="NnrS"/>
    <property type="match status" value="1"/>
</dbReference>
<dbReference type="Proteomes" id="UP000191135">
    <property type="component" value="Chromosome"/>
</dbReference>